<dbReference type="GO" id="GO:0140359">
    <property type="term" value="F:ABC-type transporter activity"/>
    <property type="evidence" value="ECO:0007669"/>
    <property type="project" value="InterPro"/>
</dbReference>
<sequence>MTTLPSSATAAPVTRHSRNVPPFGAFNATLLGIEIKRRFRNRRTLFFTIAFPVAMFLAFGLQYRDTSIETGRTVAQGAPSVAAFIMISMAVYGAMMASTSAGGAVAIERQLGWSRQLRLTPLTPVANIAVKILGGLSIGLLAVLATFATGLAIGVRLPLHVWLVAGVTAWLGSLVFTAMGLMVGYLVPSENVMQFMGPALAFLAFFGGLFTPLDSMAKPLQDIGVWTPTYGLGEIARAPLSGDAFNWLAVGNVILWLAVFGIGAALAFRRDTKRV</sequence>
<reference evidence="8 9" key="1">
    <citation type="submission" date="2018-05" db="EMBL/GenBank/DDBJ databases">
        <title>Genetic diversity of glacier-inhabiting Cryobacterium bacteria in China and description of Cryobacterium mengkeensis sp. nov. and Arthrobacter glacialis sp. nov.</title>
        <authorList>
            <person name="Liu Q."/>
            <person name="Xin Y.-H."/>
        </authorList>
    </citation>
    <scope>NUCLEOTIDE SEQUENCE [LARGE SCALE GENOMIC DNA]</scope>
    <source>
        <strain evidence="8 9">LI2</strain>
    </source>
</reference>
<dbReference type="PIRSF" id="PIRSF006648">
    <property type="entry name" value="DrrB"/>
    <property type="match status" value="1"/>
</dbReference>
<evidence type="ECO:0000313" key="9">
    <source>
        <dbReference type="Proteomes" id="UP000247832"/>
    </source>
</evidence>
<accession>A0A2V5L3M7</accession>
<proteinExistence type="predicted"/>
<dbReference type="PANTHER" id="PTHR43229:SF2">
    <property type="entry name" value="NODULATION PROTEIN J"/>
    <property type="match status" value="1"/>
</dbReference>
<name>A0A2V5L3M7_9MICC</name>
<keyword evidence="2 6" id="KW-0812">Transmembrane</keyword>
<protein>
    <recommendedName>
        <fullName evidence="7">ABC-2 type transporter transmembrane domain-containing protein</fullName>
    </recommendedName>
</protein>
<keyword evidence="5" id="KW-0046">Antibiotic resistance</keyword>
<dbReference type="Pfam" id="PF01061">
    <property type="entry name" value="ABC2_membrane"/>
    <property type="match status" value="1"/>
</dbReference>
<feature type="transmembrane region" description="Helical" evidence="6">
    <location>
        <begin position="83"/>
        <end position="107"/>
    </location>
</feature>
<evidence type="ECO:0000256" key="1">
    <source>
        <dbReference type="ARBA" id="ARBA00004141"/>
    </source>
</evidence>
<evidence type="ECO:0000256" key="5">
    <source>
        <dbReference type="ARBA" id="ARBA00023251"/>
    </source>
</evidence>
<feature type="transmembrane region" description="Helical" evidence="6">
    <location>
        <begin position="128"/>
        <end position="153"/>
    </location>
</feature>
<keyword evidence="3 6" id="KW-1133">Transmembrane helix</keyword>
<dbReference type="AlphaFoldDB" id="A0A2V5L3M7"/>
<feature type="transmembrane region" description="Helical" evidence="6">
    <location>
        <begin position="45"/>
        <end position="63"/>
    </location>
</feature>
<evidence type="ECO:0000256" key="2">
    <source>
        <dbReference type="ARBA" id="ARBA00022692"/>
    </source>
</evidence>
<keyword evidence="4 6" id="KW-0472">Membrane</keyword>
<organism evidence="8 9">
    <name type="scientific">Arthrobacter livingstonensis</name>
    <dbReference type="NCBI Taxonomy" id="670078"/>
    <lineage>
        <taxon>Bacteria</taxon>
        <taxon>Bacillati</taxon>
        <taxon>Actinomycetota</taxon>
        <taxon>Actinomycetes</taxon>
        <taxon>Micrococcales</taxon>
        <taxon>Micrococcaceae</taxon>
        <taxon>Arthrobacter</taxon>
    </lineage>
</organism>
<feature type="transmembrane region" description="Helical" evidence="6">
    <location>
        <begin position="247"/>
        <end position="268"/>
    </location>
</feature>
<comment type="caution">
    <text evidence="8">The sequence shown here is derived from an EMBL/GenBank/DDBJ whole genome shotgun (WGS) entry which is preliminary data.</text>
</comment>
<dbReference type="OrthoDB" id="63188at2"/>
<feature type="transmembrane region" description="Helical" evidence="6">
    <location>
        <begin position="159"/>
        <end position="183"/>
    </location>
</feature>
<evidence type="ECO:0000256" key="3">
    <source>
        <dbReference type="ARBA" id="ARBA00022989"/>
    </source>
</evidence>
<dbReference type="PANTHER" id="PTHR43229">
    <property type="entry name" value="NODULATION PROTEIN J"/>
    <property type="match status" value="1"/>
</dbReference>
<evidence type="ECO:0000256" key="6">
    <source>
        <dbReference type="SAM" id="Phobius"/>
    </source>
</evidence>
<dbReference type="InterPro" id="IPR051784">
    <property type="entry name" value="Nod_factor_ABC_transporter"/>
</dbReference>
<dbReference type="GO" id="GO:0043190">
    <property type="term" value="C:ATP-binding cassette (ABC) transporter complex"/>
    <property type="evidence" value="ECO:0007669"/>
    <property type="project" value="InterPro"/>
</dbReference>
<evidence type="ECO:0000313" key="8">
    <source>
        <dbReference type="EMBL" id="PYI66011.1"/>
    </source>
</evidence>
<keyword evidence="9" id="KW-1185">Reference proteome</keyword>
<gene>
    <name evidence="8" type="ORF">CVV68_15515</name>
</gene>
<dbReference type="GO" id="GO:0046677">
    <property type="term" value="P:response to antibiotic"/>
    <property type="evidence" value="ECO:0007669"/>
    <property type="project" value="UniProtKB-KW"/>
</dbReference>
<comment type="subcellular location">
    <subcellularLocation>
        <location evidence="1">Membrane</location>
        <topology evidence="1">Multi-pass membrane protein</topology>
    </subcellularLocation>
</comment>
<dbReference type="RefSeq" id="WP_110501918.1">
    <property type="nucleotide sequence ID" value="NZ_QJVD01000018.1"/>
</dbReference>
<dbReference type="InterPro" id="IPR000412">
    <property type="entry name" value="ABC_2_transport"/>
</dbReference>
<feature type="domain" description="ABC-2 type transporter transmembrane" evidence="7">
    <location>
        <begin position="29"/>
        <end position="230"/>
    </location>
</feature>
<evidence type="ECO:0000259" key="7">
    <source>
        <dbReference type="Pfam" id="PF01061"/>
    </source>
</evidence>
<dbReference type="InterPro" id="IPR013525">
    <property type="entry name" value="ABC2_TM"/>
</dbReference>
<feature type="transmembrane region" description="Helical" evidence="6">
    <location>
        <begin position="195"/>
        <end position="213"/>
    </location>
</feature>
<dbReference type="EMBL" id="QJVD01000018">
    <property type="protein sequence ID" value="PYI66011.1"/>
    <property type="molecule type" value="Genomic_DNA"/>
</dbReference>
<dbReference type="Proteomes" id="UP000247832">
    <property type="component" value="Unassembled WGS sequence"/>
</dbReference>
<evidence type="ECO:0000256" key="4">
    <source>
        <dbReference type="ARBA" id="ARBA00023136"/>
    </source>
</evidence>